<dbReference type="RefSeq" id="XP_030831712.1">
    <property type="nucleotide sequence ID" value="XM_030975852.1"/>
</dbReference>
<dbReference type="AlphaFoldDB" id="A0A7M7N5V6"/>
<dbReference type="KEGG" id="spu:105436842"/>
<feature type="region of interest" description="Disordered" evidence="1">
    <location>
        <begin position="285"/>
        <end position="354"/>
    </location>
</feature>
<evidence type="ECO:0000313" key="3">
    <source>
        <dbReference type="Proteomes" id="UP000007110"/>
    </source>
</evidence>
<keyword evidence="3" id="KW-1185">Reference proteome</keyword>
<dbReference type="InParanoid" id="A0A7M7N5V6"/>
<reference evidence="2" key="2">
    <citation type="submission" date="2021-01" db="UniProtKB">
        <authorList>
            <consortium name="EnsemblMetazoa"/>
        </authorList>
    </citation>
    <scope>IDENTIFICATION</scope>
</reference>
<feature type="compositionally biased region" description="Polar residues" evidence="1">
    <location>
        <begin position="285"/>
        <end position="299"/>
    </location>
</feature>
<evidence type="ECO:0000313" key="2">
    <source>
        <dbReference type="EnsemblMetazoa" id="XP_030831711"/>
    </source>
</evidence>
<name>A0A7M7N5V6_STRPU</name>
<feature type="compositionally biased region" description="Basic and acidic residues" evidence="1">
    <location>
        <begin position="336"/>
        <end position="348"/>
    </location>
</feature>
<dbReference type="GeneID" id="105436842"/>
<feature type="region of interest" description="Disordered" evidence="1">
    <location>
        <begin position="223"/>
        <end position="257"/>
    </location>
</feature>
<sequence>MNPQHQRSLSSASIDNKAFREAISKMRNDVFESKAETQRVRDQLNCLVMLVKRAWTGDQAAVVHVSNIVGAPIPSFLRRMEDGELHGEFKNAAVHHWAVLSIGLLNRHYQQLEAEGLAYAKARLQHRQEYLDQQLQAHRETLMKEKRLLKKRILSANAQPRLPEQVFQPANSRVYRDESHRGNTEMAAHPGNLIEFLYPGKKIGPQPKQNRLVQRRYSQPGLYDSSGVVEKPKRPVSAIHQRKTDAERARARSAVKTVTVKGDRPLKYETTRPVSAKNISTTFITDPAHSSSNMNNSLSRKPRAKSAKAYIGLNSRSLHSNERRCPAPTPTGQDYGSHDNNEHAEDMGHVSPFRDGVTSDLKKIELMEEDFRKTATMLQHKLGISNGVV</sequence>
<evidence type="ECO:0000256" key="1">
    <source>
        <dbReference type="SAM" id="MobiDB-lite"/>
    </source>
</evidence>
<dbReference type="OMA" id="DNENIMS"/>
<organism evidence="2 3">
    <name type="scientific">Strongylocentrotus purpuratus</name>
    <name type="common">Purple sea urchin</name>
    <dbReference type="NCBI Taxonomy" id="7668"/>
    <lineage>
        <taxon>Eukaryota</taxon>
        <taxon>Metazoa</taxon>
        <taxon>Echinodermata</taxon>
        <taxon>Eleutherozoa</taxon>
        <taxon>Echinozoa</taxon>
        <taxon>Echinoidea</taxon>
        <taxon>Euechinoidea</taxon>
        <taxon>Echinacea</taxon>
        <taxon>Camarodonta</taxon>
        <taxon>Echinidea</taxon>
        <taxon>Strongylocentrotidae</taxon>
        <taxon>Strongylocentrotus</taxon>
    </lineage>
</organism>
<dbReference type="EnsemblMetazoa" id="XM_030975852">
    <property type="protein sequence ID" value="XP_030831712"/>
    <property type="gene ID" value="LOC105436842"/>
</dbReference>
<dbReference type="EnsemblMetazoa" id="XM_030975851">
    <property type="protein sequence ID" value="XP_030831711"/>
    <property type="gene ID" value="LOC105436842"/>
</dbReference>
<reference evidence="3" key="1">
    <citation type="submission" date="2015-02" db="EMBL/GenBank/DDBJ databases">
        <title>Genome sequencing for Strongylocentrotus purpuratus.</title>
        <authorList>
            <person name="Murali S."/>
            <person name="Liu Y."/>
            <person name="Vee V."/>
            <person name="English A."/>
            <person name="Wang M."/>
            <person name="Skinner E."/>
            <person name="Han Y."/>
            <person name="Muzny D.M."/>
            <person name="Worley K.C."/>
            <person name="Gibbs R.A."/>
        </authorList>
    </citation>
    <scope>NUCLEOTIDE SEQUENCE</scope>
</reference>
<protein>
    <submittedName>
        <fullName evidence="2">Uncharacterized protein</fullName>
    </submittedName>
</protein>
<dbReference type="RefSeq" id="XP_030831711.1">
    <property type="nucleotide sequence ID" value="XM_030975851.1"/>
</dbReference>
<proteinExistence type="predicted"/>
<accession>A0A7M7N5V6</accession>
<dbReference type="OrthoDB" id="10015020at2759"/>
<dbReference type="Proteomes" id="UP000007110">
    <property type="component" value="Unassembled WGS sequence"/>
</dbReference>